<keyword evidence="3 6" id="KW-0812">Transmembrane</keyword>
<dbReference type="SUPFAM" id="SSF51230">
    <property type="entry name" value="Single hybrid motif"/>
    <property type="match status" value="1"/>
</dbReference>
<comment type="similarity">
    <text evidence="2">Belongs to the membrane fusion protein (MFP) (TC 8.A.1) family.</text>
</comment>
<feature type="domain" description="YhbJ barrel-sandwich hybrid" evidence="8">
    <location>
        <begin position="45"/>
        <end position="116"/>
    </location>
</feature>
<dbReference type="STRING" id="1283.ShL2_00605"/>
<feature type="domain" description="p-hydroxybenzoic acid efflux pump subunit AaeA-like beta-barrel" evidence="7">
    <location>
        <begin position="123"/>
        <end position="213"/>
    </location>
</feature>
<evidence type="ECO:0000256" key="3">
    <source>
        <dbReference type="ARBA" id="ARBA00022692"/>
    </source>
</evidence>
<keyword evidence="4 6" id="KW-1133">Transmembrane helix</keyword>
<dbReference type="Pfam" id="PF25997">
    <property type="entry name" value="BSH_YhbJ"/>
    <property type="match status" value="1"/>
</dbReference>
<reference evidence="10 11" key="1">
    <citation type="submission" date="2017-11" db="EMBL/GenBank/DDBJ databases">
        <authorList>
            <person name="Founou R.C."/>
            <person name="Founou L."/>
            <person name="Allam M."/>
            <person name="Ismail A."/>
            <person name="Essack S.Y."/>
        </authorList>
    </citation>
    <scope>NUCLEOTIDE SEQUENCE [LARGE SCALE GENOMIC DNA]</scope>
    <source>
        <strain evidence="10 11">G811N2B1</strain>
    </source>
</reference>
<keyword evidence="12" id="KW-1185">Reference proteome</keyword>
<dbReference type="InterPro" id="IPR058634">
    <property type="entry name" value="AaeA-lik-b-barrel"/>
</dbReference>
<accession>A0A2A1KD33</accession>
<dbReference type="Gene3D" id="2.40.30.170">
    <property type="match status" value="1"/>
</dbReference>
<dbReference type="EMBL" id="PGWX01000346">
    <property type="protein sequence ID" value="PPJ73577.1"/>
    <property type="molecule type" value="Genomic_DNA"/>
</dbReference>
<dbReference type="InterPro" id="IPR058635">
    <property type="entry name" value="BSH_YhbJ"/>
</dbReference>
<evidence type="ECO:0000313" key="9">
    <source>
        <dbReference type="EMBL" id="MDT4286864.1"/>
    </source>
</evidence>
<dbReference type="Gene3D" id="2.40.50.100">
    <property type="match status" value="1"/>
</dbReference>
<comment type="caution">
    <text evidence="10">The sequence shown here is derived from an EMBL/GenBank/DDBJ whole genome shotgun (WGS) entry which is preliminary data.</text>
</comment>
<evidence type="ECO:0000256" key="6">
    <source>
        <dbReference type="SAM" id="Phobius"/>
    </source>
</evidence>
<dbReference type="Proteomes" id="UP000238153">
    <property type="component" value="Unassembled WGS sequence"/>
</dbReference>
<feature type="transmembrane region" description="Helical" evidence="6">
    <location>
        <begin position="5"/>
        <end position="26"/>
    </location>
</feature>
<evidence type="ECO:0000259" key="7">
    <source>
        <dbReference type="Pfam" id="PF25963"/>
    </source>
</evidence>
<evidence type="ECO:0000256" key="5">
    <source>
        <dbReference type="ARBA" id="ARBA00023136"/>
    </source>
</evidence>
<evidence type="ECO:0000313" key="10">
    <source>
        <dbReference type="EMBL" id="PPJ73577.1"/>
    </source>
</evidence>
<sequence length="215" mass="22718">MKKMVLINIITIVVLVVVGIVGFYLYHNATSFVTTDNAKVDGEQIQISSPTSGQIKSLDVKQGDKVKKGDKVAEVSGQSQSGESQTMAIKMPQNGTIVKTSGMEGSVAQAGSPIAYAYNLDDLYITANIDEKDVSSVEKGDKVDVTIDGEDSDVDGKVEEVGQATAASFSLMPSSNTDGNYTKVSQVVPVKISLDSAPSKNVVPGMNAEVKIHKD</sequence>
<dbReference type="GO" id="GO:0016020">
    <property type="term" value="C:membrane"/>
    <property type="evidence" value="ECO:0007669"/>
    <property type="project" value="UniProtKB-SubCell"/>
</dbReference>
<dbReference type="InterPro" id="IPR011053">
    <property type="entry name" value="Single_hybrid_motif"/>
</dbReference>
<organism evidence="10 11">
    <name type="scientific">Staphylococcus haemolyticus</name>
    <dbReference type="NCBI Taxonomy" id="1283"/>
    <lineage>
        <taxon>Bacteria</taxon>
        <taxon>Bacillati</taxon>
        <taxon>Bacillota</taxon>
        <taxon>Bacilli</taxon>
        <taxon>Bacillales</taxon>
        <taxon>Staphylococcaceae</taxon>
        <taxon>Staphylococcus</taxon>
    </lineage>
</organism>
<gene>
    <name evidence="10" type="ORF">CV019_09235</name>
    <name evidence="9" type="ORF">RO950_07495</name>
</gene>
<comment type="subcellular location">
    <subcellularLocation>
        <location evidence="1">Membrane</location>
        <topology evidence="1">Single-pass membrane protein</topology>
    </subcellularLocation>
</comment>
<proteinExistence type="inferred from homology"/>
<protein>
    <submittedName>
        <fullName evidence="9">HlyD family efflux transporter periplasmic adaptor subunit</fullName>
    </submittedName>
    <submittedName>
        <fullName evidence="10">HlyD family secretion protein</fullName>
    </submittedName>
</protein>
<dbReference type="KEGG" id="shh:ShL2_00605"/>
<dbReference type="EMBL" id="JAVSOO010000017">
    <property type="protein sequence ID" value="MDT4286864.1"/>
    <property type="molecule type" value="Genomic_DNA"/>
</dbReference>
<keyword evidence="5 6" id="KW-0472">Membrane</keyword>
<dbReference type="InterPro" id="IPR050739">
    <property type="entry name" value="MFP"/>
</dbReference>
<reference evidence="9 12" key="2">
    <citation type="submission" date="2023-08" db="EMBL/GenBank/DDBJ databases">
        <title>Genomic surveillance of Staphylococcus haemolyticus neonatal outbreak in southern France.</title>
        <authorList>
            <person name="Magnan C."/>
            <person name="Morsli M."/>
            <person name="Thiery B."/>
            <person name="Salipante F."/>
            <person name="Attar J."/>
            <person name="Massimo D.M."/>
            <person name="Ory J."/>
            <person name="Pantel A."/>
            <person name="Lavigne J.-P."/>
        </authorList>
    </citation>
    <scope>NUCLEOTIDE SEQUENCE [LARGE SCALE GENOMIC DNA]</scope>
    <source>
        <strain evidence="9 12">NSH026</strain>
    </source>
</reference>
<evidence type="ECO:0000313" key="11">
    <source>
        <dbReference type="Proteomes" id="UP000238153"/>
    </source>
</evidence>
<dbReference type="AlphaFoldDB" id="A0A2A1KD33"/>
<dbReference type="PANTHER" id="PTHR30386">
    <property type="entry name" value="MEMBRANE FUSION SUBUNIT OF EMRAB-TOLC MULTIDRUG EFFLUX PUMP"/>
    <property type="match status" value="1"/>
</dbReference>
<evidence type="ECO:0000259" key="8">
    <source>
        <dbReference type="Pfam" id="PF25997"/>
    </source>
</evidence>
<dbReference type="Proteomes" id="UP001269271">
    <property type="component" value="Unassembled WGS sequence"/>
</dbReference>
<evidence type="ECO:0000313" key="12">
    <source>
        <dbReference type="Proteomes" id="UP001269271"/>
    </source>
</evidence>
<evidence type="ECO:0000256" key="1">
    <source>
        <dbReference type="ARBA" id="ARBA00004167"/>
    </source>
</evidence>
<evidence type="ECO:0000256" key="2">
    <source>
        <dbReference type="ARBA" id="ARBA00009477"/>
    </source>
</evidence>
<evidence type="ECO:0000256" key="4">
    <source>
        <dbReference type="ARBA" id="ARBA00022989"/>
    </source>
</evidence>
<name>A0A2A1KD33_STAHA</name>
<dbReference type="GO" id="GO:0055085">
    <property type="term" value="P:transmembrane transport"/>
    <property type="evidence" value="ECO:0007669"/>
    <property type="project" value="InterPro"/>
</dbReference>
<dbReference type="RefSeq" id="WP_033080111.1">
    <property type="nucleotide sequence ID" value="NZ_CAJCGY010000034.1"/>
</dbReference>
<dbReference type="PANTHER" id="PTHR30386:SF26">
    <property type="entry name" value="TRANSPORT PROTEIN COMB"/>
    <property type="match status" value="1"/>
</dbReference>
<dbReference type="Pfam" id="PF25963">
    <property type="entry name" value="Beta-barrel_AAEA"/>
    <property type="match status" value="1"/>
</dbReference>